<dbReference type="AlphaFoldDB" id="A0A0F9TNF4"/>
<proteinExistence type="predicted"/>
<accession>A0A0F9TNF4</accession>
<evidence type="ECO:0000313" key="1">
    <source>
        <dbReference type="EMBL" id="KKN76452.1"/>
    </source>
</evidence>
<gene>
    <name evidence="1" type="ORF">LCGC14_0369610</name>
</gene>
<reference evidence="1" key="1">
    <citation type="journal article" date="2015" name="Nature">
        <title>Complex archaea that bridge the gap between prokaryotes and eukaryotes.</title>
        <authorList>
            <person name="Spang A."/>
            <person name="Saw J.H."/>
            <person name="Jorgensen S.L."/>
            <person name="Zaremba-Niedzwiedzka K."/>
            <person name="Martijn J."/>
            <person name="Lind A.E."/>
            <person name="van Eijk R."/>
            <person name="Schleper C."/>
            <person name="Guy L."/>
            <person name="Ettema T.J."/>
        </authorList>
    </citation>
    <scope>NUCLEOTIDE SEQUENCE</scope>
</reference>
<organism evidence="1">
    <name type="scientific">marine sediment metagenome</name>
    <dbReference type="NCBI Taxonomy" id="412755"/>
    <lineage>
        <taxon>unclassified sequences</taxon>
        <taxon>metagenomes</taxon>
        <taxon>ecological metagenomes</taxon>
    </lineage>
</organism>
<sequence>MSEDRINYEDLPDHDILVLVARSCNQTEKHLAELNSKTAAQETRVKTLEVAIKTAKWFGGIGGSGGLVAGILKIAGIY</sequence>
<protein>
    <submittedName>
        <fullName evidence="1">Uncharacterized protein</fullName>
    </submittedName>
</protein>
<name>A0A0F9TNF4_9ZZZZ</name>
<dbReference type="EMBL" id="LAZR01000295">
    <property type="protein sequence ID" value="KKN76452.1"/>
    <property type="molecule type" value="Genomic_DNA"/>
</dbReference>
<comment type="caution">
    <text evidence="1">The sequence shown here is derived from an EMBL/GenBank/DDBJ whole genome shotgun (WGS) entry which is preliminary data.</text>
</comment>